<sequence length="181" mass="19305">MIRLLPALAAVVALCSAGGAGRLTVNGLPVSGRAFAIGYVHSIYQAPSAEVFTVEGRRFTMRAVVSGSGGVLDYYALDGERSRTPDGAWVLRLAEPATYEELSLLTTSIGRRTLISGGRCLPLSRSGEVRLALELTLDVRGEPCPRLYSQSFFLKTAYSATEATATSIADMKKPHGWPEPG</sequence>
<dbReference type="Proteomes" id="UP000295302">
    <property type="component" value="Unassembled WGS sequence"/>
</dbReference>
<name>A0A4V2YM79_9ACTN</name>
<proteinExistence type="predicted"/>
<feature type="chain" id="PRO_5020316862" evidence="1">
    <location>
        <begin position="20"/>
        <end position="181"/>
    </location>
</feature>
<feature type="signal peptide" evidence="1">
    <location>
        <begin position="1"/>
        <end position="19"/>
    </location>
</feature>
<comment type="caution">
    <text evidence="2">The sequence shown here is derived from an EMBL/GenBank/DDBJ whole genome shotgun (WGS) entry which is preliminary data.</text>
</comment>
<evidence type="ECO:0000313" key="2">
    <source>
        <dbReference type="EMBL" id="TDD49537.1"/>
    </source>
</evidence>
<dbReference type="OrthoDB" id="3537283at2"/>
<dbReference type="InterPro" id="IPR015001">
    <property type="entry name" value="DUF1850"/>
</dbReference>
<keyword evidence="3" id="KW-1185">Reference proteome</keyword>
<dbReference type="Pfam" id="PF08905">
    <property type="entry name" value="DUF1850"/>
    <property type="match status" value="1"/>
</dbReference>
<organism evidence="2 3">
    <name type="scientific">Nonomuraea terrae</name>
    <dbReference type="NCBI Taxonomy" id="2530383"/>
    <lineage>
        <taxon>Bacteria</taxon>
        <taxon>Bacillati</taxon>
        <taxon>Actinomycetota</taxon>
        <taxon>Actinomycetes</taxon>
        <taxon>Streptosporangiales</taxon>
        <taxon>Streptosporangiaceae</taxon>
        <taxon>Nonomuraea</taxon>
    </lineage>
</organism>
<reference evidence="2 3" key="1">
    <citation type="submission" date="2019-03" db="EMBL/GenBank/DDBJ databases">
        <title>Draft genome sequences of novel Actinobacteria.</title>
        <authorList>
            <person name="Sahin N."/>
            <person name="Ay H."/>
            <person name="Saygin H."/>
        </authorList>
    </citation>
    <scope>NUCLEOTIDE SEQUENCE [LARGE SCALE GENOMIC DNA]</scope>
    <source>
        <strain evidence="2 3">CH32</strain>
    </source>
</reference>
<evidence type="ECO:0000313" key="3">
    <source>
        <dbReference type="Proteomes" id="UP000295302"/>
    </source>
</evidence>
<dbReference type="EMBL" id="SMKQ01000031">
    <property type="protein sequence ID" value="TDD49537.1"/>
    <property type="molecule type" value="Genomic_DNA"/>
</dbReference>
<keyword evidence="1" id="KW-0732">Signal</keyword>
<gene>
    <name evidence="2" type="ORF">E1286_13655</name>
</gene>
<evidence type="ECO:0000256" key="1">
    <source>
        <dbReference type="SAM" id="SignalP"/>
    </source>
</evidence>
<accession>A0A4V2YM79</accession>
<protein>
    <submittedName>
        <fullName evidence="2">DUF1850 domain-containing protein</fullName>
    </submittedName>
</protein>
<dbReference type="AlphaFoldDB" id="A0A4V2YM79"/>